<dbReference type="InterPro" id="IPR013788">
    <property type="entry name" value="Hemocyanin/hexamerin"/>
</dbReference>
<feature type="chain" id="PRO_5002989674" evidence="7">
    <location>
        <begin position="22"/>
        <end position="751"/>
    </location>
</feature>
<dbReference type="InterPro" id="IPR014756">
    <property type="entry name" value="Ig_E-set"/>
</dbReference>
<comment type="subcellular location">
    <subcellularLocation>
        <location evidence="1">Secreted</location>
    </subcellularLocation>
</comment>
<dbReference type="SUPFAM" id="SSF81296">
    <property type="entry name" value="E set domains"/>
    <property type="match status" value="1"/>
</dbReference>
<dbReference type="PROSITE" id="PS00498">
    <property type="entry name" value="TYROSINASE_2"/>
    <property type="match status" value="1"/>
</dbReference>
<feature type="domain" description="Tyrosinase copper-binding" evidence="8">
    <location>
        <begin position="457"/>
        <end position="468"/>
    </location>
</feature>
<dbReference type="PANTHER" id="PTHR11511:SF4">
    <property type="entry name" value="PHENOLOXIDASE 2-RELATED"/>
    <property type="match status" value="1"/>
</dbReference>
<accession>C8BP50</accession>
<dbReference type="SUPFAM" id="SSF48050">
    <property type="entry name" value="Hemocyanin, N-terminal domain"/>
    <property type="match status" value="1"/>
</dbReference>
<dbReference type="InterPro" id="IPR002227">
    <property type="entry name" value="Tyrosinase_Cu-bd"/>
</dbReference>
<keyword evidence="4" id="KW-0186">Copper</keyword>
<organism evidence="9">
    <name type="scientific">Nebalia kensleyi</name>
    <dbReference type="NCBI Taxonomy" id="586406"/>
    <lineage>
        <taxon>Eukaryota</taxon>
        <taxon>Metazoa</taxon>
        <taxon>Ecdysozoa</taxon>
        <taxon>Arthropoda</taxon>
        <taxon>Crustacea</taxon>
        <taxon>Multicrustacea</taxon>
        <taxon>Malacostraca</taxon>
        <taxon>Phyllocarida</taxon>
        <taxon>Leptostraca</taxon>
        <taxon>Nebaliidae</taxon>
        <taxon>Nebalia</taxon>
    </lineage>
</organism>
<dbReference type="Gene3D" id="1.10.1280.10">
    <property type="entry name" value="Di-copper center containing domain from catechol oxidase"/>
    <property type="match status" value="1"/>
</dbReference>
<evidence type="ECO:0000256" key="7">
    <source>
        <dbReference type="SAM" id="SignalP"/>
    </source>
</evidence>
<keyword evidence="5" id="KW-1015">Disulfide bond</keyword>
<keyword evidence="3" id="KW-0479">Metal-binding</keyword>
<protein>
    <submittedName>
        <fullName evidence="9">Prophenoloxidase</fullName>
    </submittedName>
</protein>
<evidence type="ECO:0000259" key="8">
    <source>
        <dbReference type="PROSITE" id="PS00498"/>
    </source>
</evidence>
<dbReference type="InterPro" id="IPR037020">
    <property type="entry name" value="Hemocyanin_C_sf"/>
</dbReference>
<dbReference type="EMBL" id="GQ279109">
    <property type="protein sequence ID" value="ACV33307.1"/>
    <property type="molecule type" value="mRNA"/>
</dbReference>
<dbReference type="Pfam" id="PF03722">
    <property type="entry name" value="Hemocyanin_N"/>
    <property type="match status" value="1"/>
</dbReference>
<dbReference type="SUPFAM" id="SSF48056">
    <property type="entry name" value="Di-copper centre-containing domain"/>
    <property type="match status" value="1"/>
</dbReference>
<name>C8BP50_9CRUS</name>
<dbReference type="GO" id="GO:0046872">
    <property type="term" value="F:metal ion binding"/>
    <property type="evidence" value="ECO:0007669"/>
    <property type="project" value="UniProtKB-KW"/>
</dbReference>
<dbReference type="InterPro" id="IPR036697">
    <property type="entry name" value="Hemocyanin_N_sf"/>
</dbReference>
<evidence type="ECO:0000313" key="9">
    <source>
        <dbReference type="EMBL" id="ACV33307.1"/>
    </source>
</evidence>
<dbReference type="AlphaFoldDB" id="C8BP50"/>
<dbReference type="PANTHER" id="PTHR11511">
    <property type="entry name" value="LARVAL STORAGE PROTEIN/PHENOLOXIDASE"/>
    <property type="match status" value="1"/>
</dbReference>
<feature type="signal peptide" evidence="7">
    <location>
        <begin position="1"/>
        <end position="21"/>
    </location>
</feature>
<dbReference type="PRINTS" id="PR00187">
    <property type="entry name" value="HAEMOCYANIN"/>
</dbReference>
<evidence type="ECO:0000256" key="2">
    <source>
        <dbReference type="ARBA" id="ARBA00022525"/>
    </source>
</evidence>
<keyword evidence="7" id="KW-0732">Signal</keyword>
<evidence type="ECO:0000256" key="4">
    <source>
        <dbReference type="ARBA" id="ARBA00023008"/>
    </source>
</evidence>
<dbReference type="Pfam" id="PF00372">
    <property type="entry name" value="Hemocyanin_M"/>
    <property type="match status" value="1"/>
</dbReference>
<dbReference type="InterPro" id="IPR005204">
    <property type="entry name" value="Hemocyanin_N"/>
</dbReference>
<reference evidence="9" key="1">
    <citation type="submission" date="2009-06" db="EMBL/GenBank/DDBJ databases">
        <title>Prophenoloxidase in Phyllocarida: multiple members of the hemocyanin gene family in Nebalia.</title>
        <authorList>
            <person name="Ryan M.C."/>
            <person name="Terwilliger N.B."/>
        </authorList>
    </citation>
    <scope>NUCLEOTIDE SEQUENCE</scope>
</reference>
<dbReference type="Gene3D" id="2.60.40.1520">
    <property type="entry name" value="Hemocyanin, C-terminal domain"/>
    <property type="match status" value="1"/>
</dbReference>
<evidence type="ECO:0000256" key="6">
    <source>
        <dbReference type="SAM" id="MobiDB-lite"/>
    </source>
</evidence>
<feature type="compositionally biased region" description="Polar residues" evidence="6">
    <location>
        <begin position="29"/>
        <end position="48"/>
    </location>
</feature>
<dbReference type="InterPro" id="IPR005203">
    <property type="entry name" value="Hemocyanin_C"/>
</dbReference>
<proteinExistence type="evidence at transcript level"/>
<sequence>MQLTTYSCLLQLLLQLSLVVAQNTINYPSVSSNNPDAKSQRNSSSQNPADPEIQRDVLYILERTAEPIALPKGPNGTVVFDVQEENKIKGVDLVNGTSGRPMTVVPLEKMEGEPEIGTAASIPRNTVFSAFHRTHRQAAHDLIKYLKSAKSPKQFIARATRVRDMINESLFIYAVTFVIRHRPDLKKVQIPAVSEVIPQYFITEETLQKAQEQVNVRKFMDNPPDRIVVDHGFDRTGTNLNPENKLAYWREDYGINSFHWHWHIVNPYQKPEYRRDRKGELFYYVHQQIVARYNHERLSNGLNRVQTIGDFNAPLPEGYFPKLTIQNSGRHFGGRSDNVVMKSTKRGDFDFENLQIPVLELHRDRLYTAIHQGWLVDGIGQRIPLNDSIDILTSPWKRGIDFLGDAIESDPIHSVNYHFYGDPHNHLHLLISFAPDPDGRHLEERGVMADSMTAMRDPQFYKLHKFCDDLFDAYKVVQFPYEDNELAFDGVVMEKLSVNTAEEGALNTIFTGWDRRLIEASRGLDFSEKRDVPILVRLSHINHKPFVYRLRVRNDGKTSKLATVRIYLAPKYNERGKISGNMTFFDQRRLWAEMDKFVVKLNPGKNLIERRSLDSSYSLPAEKAFRDLEEGRVDEPGDDEIADFNGCGWPHHNLVPRGMPGGMDYQVFVMIRDWLKDRLLPDQPPVFPRGSSVCGVLDRAYPDSRPMGFPFDRYPPEKETPIQNTQAFADAFDNMILQDVSINFLDKFLSE</sequence>
<dbReference type="GO" id="GO:0016491">
    <property type="term" value="F:oxidoreductase activity"/>
    <property type="evidence" value="ECO:0007669"/>
    <property type="project" value="InterPro"/>
</dbReference>
<dbReference type="InterPro" id="IPR008922">
    <property type="entry name" value="Di-copper_centre_dom_sf"/>
</dbReference>
<evidence type="ECO:0000256" key="1">
    <source>
        <dbReference type="ARBA" id="ARBA00004613"/>
    </source>
</evidence>
<evidence type="ECO:0000256" key="5">
    <source>
        <dbReference type="ARBA" id="ARBA00023157"/>
    </source>
</evidence>
<dbReference type="InterPro" id="IPR000896">
    <property type="entry name" value="Hemocyanin/hexamerin_mid_dom"/>
</dbReference>
<dbReference type="PROSITE" id="PS00210">
    <property type="entry name" value="HEMOCYANIN_2"/>
    <property type="match status" value="1"/>
</dbReference>
<keyword evidence="2" id="KW-0964">Secreted</keyword>
<dbReference type="Gene3D" id="1.20.1370.10">
    <property type="entry name" value="Hemocyanin, N-terminal domain"/>
    <property type="match status" value="1"/>
</dbReference>
<dbReference type="Pfam" id="PF03723">
    <property type="entry name" value="Hemocyanin_C"/>
    <property type="match status" value="1"/>
</dbReference>
<evidence type="ECO:0000256" key="3">
    <source>
        <dbReference type="ARBA" id="ARBA00022723"/>
    </source>
</evidence>
<dbReference type="GO" id="GO:0005576">
    <property type="term" value="C:extracellular region"/>
    <property type="evidence" value="ECO:0007669"/>
    <property type="project" value="UniProtKB-SubCell"/>
</dbReference>
<feature type="region of interest" description="Disordered" evidence="6">
    <location>
        <begin position="29"/>
        <end position="52"/>
    </location>
</feature>